<feature type="compositionally biased region" description="Low complexity" evidence="1">
    <location>
        <begin position="19"/>
        <end position="34"/>
    </location>
</feature>
<evidence type="ECO:0000313" key="2">
    <source>
        <dbReference type="EMBL" id="SBQ39897.1"/>
    </source>
</evidence>
<feature type="region of interest" description="Disordered" evidence="1">
    <location>
        <begin position="1"/>
        <end position="34"/>
    </location>
</feature>
<gene>
    <name evidence="2" type="primary">CU459095.1</name>
</gene>
<proteinExistence type="predicted"/>
<dbReference type="EMBL" id="HAEA01011417">
    <property type="protein sequence ID" value="SBQ39897.1"/>
    <property type="molecule type" value="Transcribed_RNA"/>
</dbReference>
<accession>A0A1A8E133</accession>
<feature type="non-terminal residue" evidence="2">
    <location>
        <position position="1"/>
    </location>
</feature>
<name>A0A1A8E133_NOTKA</name>
<feature type="compositionally biased region" description="Polar residues" evidence="1">
    <location>
        <begin position="1"/>
        <end position="15"/>
    </location>
</feature>
<reference evidence="2" key="2">
    <citation type="submission" date="2016-06" db="EMBL/GenBank/DDBJ databases">
        <title>The genome of a short-lived fish provides insights into sex chromosome evolution and the genetic control of aging.</title>
        <authorList>
            <person name="Reichwald K."/>
            <person name="Felder M."/>
            <person name="Petzold A."/>
            <person name="Koch P."/>
            <person name="Groth M."/>
            <person name="Platzer M."/>
        </authorList>
    </citation>
    <scope>NUCLEOTIDE SEQUENCE</scope>
    <source>
        <tissue evidence="2">Brain</tissue>
    </source>
</reference>
<feature type="non-terminal residue" evidence="2">
    <location>
        <position position="85"/>
    </location>
</feature>
<protein>
    <submittedName>
        <fullName evidence="2">Uncharacterized protein</fullName>
    </submittedName>
</protein>
<dbReference type="AlphaFoldDB" id="A0A1A8E133"/>
<organism evidence="2">
    <name type="scientific">Nothobranchius kadleci</name>
    <name type="common">African annual killifish</name>
    <dbReference type="NCBI Taxonomy" id="1051664"/>
    <lineage>
        <taxon>Eukaryota</taxon>
        <taxon>Metazoa</taxon>
        <taxon>Chordata</taxon>
        <taxon>Craniata</taxon>
        <taxon>Vertebrata</taxon>
        <taxon>Euteleostomi</taxon>
        <taxon>Actinopterygii</taxon>
        <taxon>Neopterygii</taxon>
        <taxon>Teleostei</taxon>
        <taxon>Neoteleostei</taxon>
        <taxon>Acanthomorphata</taxon>
        <taxon>Ovalentaria</taxon>
        <taxon>Atherinomorphae</taxon>
        <taxon>Cyprinodontiformes</taxon>
        <taxon>Nothobranchiidae</taxon>
        <taxon>Nothobranchius</taxon>
    </lineage>
</organism>
<sequence>DLSLSMGSSIRSRTSCAARPLSGSTRSSMSPSLSRWSPPLFNLLRPRCLRSAMWMVIVCTLSAGFRMPAAAAVVDSAWWTGQVTV</sequence>
<reference evidence="2" key="1">
    <citation type="submission" date="2016-05" db="EMBL/GenBank/DDBJ databases">
        <authorList>
            <person name="Lavstsen T."/>
            <person name="Jespersen J.S."/>
        </authorList>
    </citation>
    <scope>NUCLEOTIDE SEQUENCE</scope>
    <source>
        <tissue evidence="2">Brain</tissue>
    </source>
</reference>
<evidence type="ECO:0000256" key="1">
    <source>
        <dbReference type="SAM" id="MobiDB-lite"/>
    </source>
</evidence>